<evidence type="ECO:0008006" key="5">
    <source>
        <dbReference type="Google" id="ProtNLM"/>
    </source>
</evidence>
<reference evidence="4" key="1">
    <citation type="journal article" date="2019" name="Int. J. Syst. Evol. Microbiol.">
        <title>The Global Catalogue of Microorganisms (GCM) 10K type strain sequencing project: providing services to taxonomists for standard genome sequencing and annotation.</title>
        <authorList>
            <consortium name="The Broad Institute Genomics Platform"/>
            <consortium name="The Broad Institute Genome Sequencing Center for Infectious Disease"/>
            <person name="Wu L."/>
            <person name="Ma J."/>
        </authorList>
    </citation>
    <scope>NUCLEOTIDE SEQUENCE [LARGE SCALE GENOMIC DNA]</scope>
    <source>
        <strain evidence="4">CCUG 2113</strain>
    </source>
</reference>
<name>A0ABV8DFI0_9BURK</name>
<accession>A0ABV8DFI0</accession>
<feature type="region of interest" description="Disordered" evidence="1">
    <location>
        <begin position="25"/>
        <end position="52"/>
    </location>
</feature>
<feature type="chain" id="PRO_5047067235" description="DUF305 domain-containing protein" evidence="2">
    <location>
        <begin position="24"/>
        <end position="146"/>
    </location>
</feature>
<evidence type="ECO:0000256" key="2">
    <source>
        <dbReference type="SAM" id="SignalP"/>
    </source>
</evidence>
<proteinExistence type="predicted"/>
<evidence type="ECO:0000256" key="1">
    <source>
        <dbReference type="SAM" id="MobiDB-lite"/>
    </source>
</evidence>
<gene>
    <name evidence="3" type="ORF">ACFOW3_20480</name>
</gene>
<dbReference type="RefSeq" id="WP_055395693.1">
    <property type="nucleotide sequence ID" value="NZ_JAMXAX010000004.1"/>
</dbReference>
<keyword evidence="2" id="KW-0732">Signal</keyword>
<keyword evidence="4" id="KW-1185">Reference proteome</keyword>
<sequence length="146" mass="16130">MEFAFRPPSLALALFASGAPSWAAQHDEHKAHHPAGAAPAVASKSVPGKSTPEMARMANQRKAMQEMHDMMMAAKTPEERNALMAEHMKTMQEGMVMMKSMGGMAGPKSPPTNMTERQAMMEQRMNMMQTMMEMMVDRLPQPPAKP</sequence>
<organism evidence="3 4">
    <name type="scientific">Acidovorax facilis</name>
    <dbReference type="NCBI Taxonomy" id="12917"/>
    <lineage>
        <taxon>Bacteria</taxon>
        <taxon>Pseudomonadati</taxon>
        <taxon>Pseudomonadota</taxon>
        <taxon>Betaproteobacteria</taxon>
        <taxon>Burkholderiales</taxon>
        <taxon>Comamonadaceae</taxon>
        <taxon>Acidovorax</taxon>
    </lineage>
</organism>
<evidence type="ECO:0000313" key="3">
    <source>
        <dbReference type="EMBL" id="MFC3937003.1"/>
    </source>
</evidence>
<feature type="signal peptide" evidence="2">
    <location>
        <begin position="1"/>
        <end position="23"/>
    </location>
</feature>
<evidence type="ECO:0000313" key="4">
    <source>
        <dbReference type="Proteomes" id="UP001595693"/>
    </source>
</evidence>
<protein>
    <recommendedName>
        <fullName evidence="5">DUF305 domain-containing protein</fullName>
    </recommendedName>
</protein>
<dbReference type="Proteomes" id="UP001595693">
    <property type="component" value="Unassembled WGS sequence"/>
</dbReference>
<comment type="caution">
    <text evidence="3">The sequence shown here is derived from an EMBL/GenBank/DDBJ whole genome shotgun (WGS) entry which is preliminary data.</text>
</comment>
<dbReference type="EMBL" id="JBHSAJ010000060">
    <property type="protein sequence ID" value="MFC3937003.1"/>
    <property type="molecule type" value="Genomic_DNA"/>
</dbReference>
<feature type="compositionally biased region" description="Low complexity" evidence="1">
    <location>
        <begin position="34"/>
        <end position="48"/>
    </location>
</feature>